<accession>A0A444S501</accession>
<protein>
    <submittedName>
        <fullName evidence="2">Uncharacterized protein</fullName>
    </submittedName>
</protein>
<dbReference type="Proteomes" id="UP000288725">
    <property type="component" value="Unassembled WGS sequence"/>
</dbReference>
<dbReference type="AlphaFoldDB" id="A0A444S501"/>
<feature type="region of interest" description="Disordered" evidence="1">
    <location>
        <begin position="67"/>
        <end position="160"/>
    </location>
</feature>
<feature type="compositionally biased region" description="Low complexity" evidence="1">
    <location>
        <begin position="76"/>
        <end position="145"/>
    </location>
</feature>
<organism evidence="2 3">
    <name type="scientific">Verticillium dahliae</name>
    <name type="common">Verticillium wilt</name>
    <dbReference type="NCBI Taxonomy" id="27337"/>
    <lineage>
        <taxon>Eukaryota</taxon>
        <taxon>Fungi</taxon>
        <taxon>Dikarya</taxon>
        <taxon>Ascomycota</taxon>
        <taxon>Pezizomycotina</taxon>
        <taxon>Sordariomycetes</taxon>
        <taxon>Hypocreomycetidae</taxon>
        <taxon>Glomerellales</taxon>
        <taxon>Plectosphaerellaceae</taxon>
        <taxon>Verticillium</taxon>
    </lineage>
</organism>
<evidence type="ECO:0000313" key="3">
    <source>
        <dbReference type="Proteomes" id="UP000288725"/>
    </source>
</evidence>
<evidence type="ECO:0000256" key="1">
    <source>
        <dbReference type="SAM" id="MobiDB-lite"/>
    </source>
</evidence>
<evidence type="ECO:0000313" key="2">
    <source>
        <dbReference type="EMBL" id="RXG48459.1"/>
    </source>
</evidence>
<gene>
    <name evidence="2" type="ORF">VDGE_21565</name>
</gene>
<proteinExistence type="predicted"/>
<reference evidence="2 3" key="1">
    <citation type="submission" date="2018-12" db="EMBL/GenBank/DDBJ databases">
        <title>Genome of Verticillium dahliae isolate Getta Getta.</title>
        <authorList>
            <person name="Gardiner D.M."/>
        </authorList>
    </citation>
    <scope>NUCLEOTIDE SEQUENCE [LARGE SCALE GENOMIC DNA]</scope>
    <source>
        <strain evidence="2 3">Getta Getta</strain>
    </source>
</reference>
<sequence length="212" mass="20544">MSSPVVALEAGRSVVSADVEDALDRRCGATLQFENPDFLPVSYAFEAIPCSGRRVASFVVPTGAPSGDAHITCAPGSSSARTTTSTEGSASESDGAPPTGATLSGSGSLASATSSTGLQASPTASHTSTRTGQASAGASTTSAGAPLDGQTTPGAQASVPAAADESSSLFQVSMASKVVPSPGLTVVATVVSALVSTMTVVQTVTASCSAKA</sequence>
<dbReference type="EMBL" id="RSDZ01000024">
    <property type="protein sequence ID" value="RXG48459.1"/>
    <property type="molecule type" value="Genomic_DNA"/>
</dbReference>
<comment type="caution">
    <text evidence="2">The sequence shown here is derived from an EMBL/GenBank/DDBJ whole genome shotgun (WGS) entry which is preliminary data.</text>
</comment>
<name>A0A444S501_VERDA</name>